<dbReference type="SUPFAM" id="SSF158472">
    <property type="entry name" value="HAMP domain-like"/>
    <property type="match status" value="1"/>
</dbReference>
<feature type="transmembrane region" description="Helical" evidence="14">
    <location>
        <begin position="200"/>
        <end position="218"/>
    </location>
</feature>
<evidence type="ECO:0000256" key="2">
    <source>
        <dbReference type="ARBA" id="ARBA00004651"/>
    </source>
</evidence>
<dbReference type="Proteomes" id="UP001597120">
    <property type="component" value="Unassembled WGS sequence"/>
</dbReference>
<dbReference type="CDD" id="cd00075">
    <property type="entry name" value="HATPase"/>
    <property type="match status" value="1"/>
</dbReference>
<dbReference type="CDD" id="cd00082">
    <property type="entry name" value="HisKA"/>
    <property type="match status" value="1"/>
</dbReference>
<dbReference type="Gene3D" id="3.30.565.10">
    <property type="entry name" value="Histidine kinase-like ATPase, C-terminal domain"/>
    <property type="match status" value="1"/>
</dbReference>
<keyword evidence="8" id="KW-0547">Nucleotide-binding</keyword>
<evidence type="ECO:0000256" key="11">
    <source>
        <dbReference type="ARBA" id="ARBA00022989"/>
    </source>
</evidence>
<keyword evidence="12" id="KW-0902">Two-component regulatory system</keyword>
<name>A0ABW3D792_9BACL</name>
<dbReference type="SMART" id="SM00388">
    <property type="entry name" value="HisKA"/>
    <property type="match status" value="1"/>
</dbReference>
<keyword evidence="18" id="KW-1185">Reference proteome</keyword>
<evidence type="ECO:0000256" key="10">
    <source>
        <dbReference type="ARBA" id="ARBA00022840"/>
    </source>
</evidence>
<proteinExistence type="predicted"/>
<dbReference type="InterPro" id="IPR050398">
    <property type="entry name" value="HssS/ArlS-like"/>
</dbReference>
<dbReference type="InterPro" id="IPR004358">
    <property type="entry name" value="Sig_transdc_His_kin-like_C"/>
</dbReference>
<evidence type="ECO:0000259" key="16">
    <source>
        <dbReference type="PROSITE" id="PS50885"/>
    </source>
</evidence>
<reference evidence="18" key="1">
    <citation type="journal article" date="2019" name="Int. J. Syst. Evol. Microbiol.">
        <title>The Global Catalogue of Microorganisms (GCM) 10K type strain sequencing project: providing services to taxonomists for standard genome sequencing and annotation.</title>
        <authorList>
            <consortium name="The Broad Institute Genomics Platform"/>
            <consortium name="The Broad Institute Genome Sequencing Center for Infectious Disease"/>
            <person name="Wu L."/>
            <person name="Ma J."/>
        </authorList>
    </citation>
    <scope>NUCLEOTIDE SEQUENCE [LARGE SCALE GENOMIC DNA]</scope>
    <source>
        <strain evidence="18">CCUG 57263</strain>
    </source>
</reference>
<keyword evidence="5" id="KW-0597">Phosphoprotein</keyword>
<feature type="domain" description="HAMP" evidence="16">
    <location>
        <begin position="220"/>
        <end position="272"/>
    </location>
</feature>
<dbReference type="InterPro" id="IPR005467">
    <property type="entry name" value="His_kinase_dom"/>
</dbReference>
<evidence type="ECO:0000256" key="14">
    <source>
        <dbReference type="SAM" id="Phobius"/>
    </source>
</evidence>
<dbReference type="Pfam" id="PF02518">
    <property type="entry name" value="HATPase_c"/>
    <property type="match status" value="1"/>
</dbReference>
<dbReference type="PANTHER" id="PTHR45528">
    <property type="entry name" value="SENSOR HISTIDINE KINASE CPXA"/>
    <property type="match status" value="1"/>
</dbReference>
<evidence type="ECO:0000256" key="8">
    <source>
        <dbReference type="ARBA" id="ARBA00022741"/>
    </source>
</evidence>
<dbReference type="InterPro" id="IPR036097">
    <property type="entry name" value="HisK_dim/P_sf"/>
</dbReference>
<dbReference type="PROSITE" id="PS50885">
    <property type="entry name" value="HAMP"/>
    <property type="match status" value="1"/>
</dbReference>
<dbReference type="EMBL" id="JBHTIU010000008">
    <property type="protein sequence ID" value="MFD0868129.1"/>
    <property type="molecule type" value="Genomic_DNA"/>
</dbReference>
<dbReference type="InterPro" id="IPR003594">
    <property type="entry name" value="HATPase_dom"/>
</dbReference>
<keyword evidence="4" id="KW-1003">Cell membrane</keyword>
<keyword evidence="6" id="KW-0808">Transferase</keyword>
<evidence type="ECO:0000313" key="18">
    <source>
        <dbReference type="Proteomes" id="UP001597120"/>
    </source>
</evidence>
<evidence type="ECO:0000256" key="12">
    <source>
        <dbReference type="ARBA" id="ARBA00023012"/>
    </source>
</evidence>
<dbReference type="SUPFAM" id="SSF47384">
    <property type="entry name" value="Homodimeric domain of signal transducing histidine kinase"/>
    <property type="match status" value="1"/>
</dbReference>
<evidence type="ECO:0000256" key="9">
    <source>
        <dbReference type="ARBA" id="ARBA00022777"/>
    </source>
</evidence>
<dbReference type="Gene3D" id="6.10.340.10">
    <property type="match status" value="1"/>
</dbReference>
<dbReference type="Gene3D" id="1.10.287.130">
    <property type="match status" value="1"/>
</dbReference>
<comment type="subcellular location">
    <subcellularLocation>
        <location evidence="2">Cell membrane</location>
        <topology evidence="2">Multi-pass membrane protein</topology>
    </subcellularLocation>
</comment>
<dbReference type="Pfam" id="PF00672">
    <property type="entry name" value="HAMP"/>
    <property type="match status" value="1"/>
</dbReference>
<evidence type="ECO:0000256" key="6">
    <source>
        <dbReference type="ARBA" id="ARBA00022679"/>
    </source>
</evidence>
<evidence type="ECO:0000256" key="3">
    <source>
        <dbReference type="ARBA" id="ARBA00012438"/>
    </source>
</evidence>
<dbReference type="InterPro" id="IPR036890">
    <property type="entry name" value="HATPase_C_sf"/>
</dbReference>
<evidence type="ECO:0000313" key="17">
    <source>
        <dbReference type="EMBL" id="MFD0868129.1"/>
    </source>
</evidence>
<dbReference type="Pfam" id="PF00512">
    <property type="entry name" value="HisKA"/>
    <property type="match status" value="1"/>
</dbReference>
<evidence type="ECO:0000256" key="4">
    <source>
        <dbReference type="ARBA" id="ARBA00022475"/>
    </source>
</evidence>
<keyword evidence="9 17" id="KW-0418">Kinase</keyword>
<organism evidence="17 18">
    <name type="scientific">Paenibacillus residui</name>
    <dbReference type="NCBI Taxonomy" id="629724"/>
    <lineage>
        <taxon>Bacteria</taxon>
        <taxon>Bacillati</taxon>
        <taxon>Bacillota</taxon>
        <taxon>Bacilli</taxon>
        <taxon>Bacillales</taxon>
        <taxon>Paenibacillaceae</taxon>
        <taxon>Paenibacillus</taxon>
    </lineage>
</organism>
<keyword evidence="10" id="KW-0067">ATP-binding</keyword>
<sequence length="505" mass="57764">MKIKFTPFKWLGRIFPFNWIGDIFRFSFKMLIQGVNKVQESIRLQLIVTFVICLLVSMLTYSLSATFFDQYNKVARIDYTEGKAEIEREARSIVTRLQYKLSGISEDEVKPIIEDMVQYSSYKMLILSLDGKVLYKTPNTTETQVDVHHLISNAMNERIYNDNTSKEFISFFPIDLVSEKAYLVVSGIPRPQIEYDPGSSPIPLIAAVAAFIGLFYWLTKRKMKDVEELAQGLLEISKGNLDYRVPHKSSDELGSLADNINHMAKELQRTIEEERLAERTKNELITNVSHDLRTPLTLIIGYLRLLKDKNYENERQAETYLNIAASKSEKLKGLIDDLFEYTKLSNHGVSLAKERVCLNELIEQLLEETVSYAEENELVLERHLPAEKLMAHIDADKIIRVFENLLTNAIKYSSKPGVVSVRLTREEGYAHICVINNGDPIPEDELDKLFERFYRIDASRTSSTGGSGLGLAIAKSIVENHDGKIWAETVGREIRFCVRLELIDS</sequence>
<dbReference type="InterPro" id="IPR003660">
    <property type="entry name" value="HAMP_dom"/>
</dbReference>
<evidence type="ECO:0000256" key="7">
    <source>
        <dbReference type="ARBA" id="ARBA00022692"/>
    </source>
</evidence>
<dbReference type="EC" id="2.7.13.3" evidence="3"/>
<evidence type="ECO:0000256" key="13">
    <source>
        <dbReference type="ARBA" id="ARBA00023136"/>
    </source>
</evidence>
<dbReference type="SMART" id="SM00304">
    <property type="entry name" value="HAMP"/>
    <property type="match status" value="1"/>
</dbReference>
<dbReference type="SMART" id="SM00387">
    <property type="entry name" value="HATPase_c"/>
    <property type="match status" value="1"/>
</dbReference>
<evidence type="ECO:0000259" key="15">
    <source>
        <dbReference type="PROSITE" id="PS50109"/>
    </source>
</evidence>
<accession>A0ABW3D792</accession>
<dbReference type="SUPFAM" id="SSF55874">
    <property type="entry name" value="ATPase domain of HSP90 chaperone/DNA topoisomerase II/histidine kinase"/>
    <property type="match status" value="1"/>
</dbReference>
<dbReference type="GO" id="GO:0016301">
    <property type="term" value="F:kinase activity"/>
    <property type="evidence" value="ECO:0007669"/>
    <property type="project" value="UniProtKB-KW"/>
</dbReference>
<dbReference type="CDD" id="cd06225">
    <property type="entry name" value="HAMP"/>
    <property type="match status" value="1"/>
</dbReference>
<protein>
    <recommendedName>
        <fullName evidence="3">histidine kinase</fullName>
        <ecNumber evidence="3">2.7.13.3</ecNumber>
    </recommendedName>
</protein>
<dbReference type="RefSeq" id="WP_260982203.1">
    <property type="nucleotide sequence ID" value="NZ_JBHTIU010000008.1"/>
</dbReference>
<dbReference type="PRINTS" id="PR00344">
    <property type="entry name" value="BCTRLSENSOR"/>
</dbReference>
<comment type="caution">
    <text evidence="17">The sequence shown here is derived from an EMBL/GenBank/DDBJ whole genome shotgun (WGS) entry which is preliminary data.</text>
</comment>
<keyword evidence="13 14" id="KW-0472">Membrane</keyword>
<comment type="catalytic activity">
    <reaction evidence="1">
        <text>ATP + protein L-histidine = ADP + protein N-phospho-L-histidine.</text>
        <dbReference type="EC" id="2.7.13.3"/>
    </reaction>
</comment>
<feature type="transmembrane region" description="Helical" evidence="14">
    <location>
        <begin position="46"/>
        <end position="68"/>
    </location>
</feature>
<gene>
    <name evidence="17" type="ORF">ACFQ03_03125</name>
</gene>
<evidence type="ECO:0000256" key="5">
    <source>
        <dbReference type="ARBA" id="ARBA00022553"/>
    </source>
</evidence>
<keyword evidence="7 14" id="KW-0812">Transmembrane</keyword>
<evidence type="ECO:0000256" key="1">
    <source>
        <dbReference type="ARBA" id="ARBA00000085"/>
    </source>
</evidence>
<dbReference type="PROSITE" id="PS50109">
    <property type="entry name" value="HIS_KIN"/>
    <property type="match status" value="1"/>
</dbReference>
<keyword evidence="11 14" id="KW-1133">Transmembrane helix</keyword>
<dbReference type="PANTHER" id="PTHR45528:SF8">
    <property type="entry name" value="HISTIDINE KINASE"/>
    <property type="match status" value="1"/>
</dbReference>
<dbReference type="InterPro" id="IPR003661">
    <property type="entry name" value="HisK_dim/P_dom"/>
</dbReference>
<feature type="domain" description="Histidine kinase" evidence="15">
    <location>
        <begin position="287"/>
        <end position="504"/>
    </location>
</feature>